<evidence type="ECO:0000256" key="5">
    <source>
        <dbReference type="ARBA" id="ARBA00023163"/>
    </source>
</evidence>
<dbReference type="PROSITE" id="PS50110">
    <property type="entry name" value="RESPONSE_REGULATORY"/>
    <property type="match status" value="1"/>
</dbReference>
<dbReference type="SUPFAM" id="SSF52172">
    <property type="entry name" value="CheY-like"/>
    <property type="match status" value="1"/>
</dbReference>
<keyword evidence="1 6" id="KW-0597">Phosphoprotein</keyword>
<dbReference type="Pfam" id="PF00486">
    <property type="entry name" value="Trans_reg_C"/>
    <property type="match status" value="1"/>
</dbReference>
<dbReference type="AlphaFoldDB" id="A0A4Q7S7Q5"/>
<keyword evidence="2" id="KW-0902">Two-component regulatory system</keyword>
<dbReference type="InterPro" id="IPR039420">
    <property type="entry name" value="WalR-like"/>
</dbReference>
<accession>A0A4Q7S7Q5</accession>
<dbReference type="PANTHER" id="PTHR48111">
    <property type="entry name" value="REGULATOR OF RPOS"/>
    <property type="match status" value="1"/>
</dbReference>
<dbReference type="GO" id="GO:0006355">
    <property type="term" value="P:regulation of DNA-templated transcription"/>
    <property type="evidence" value="ECO:0007669"/>
    <property type="project" value="InterPro"/>
</dbReference>
<dbReference type="EMBL" id="SGXM01000001">
    <property type="protein sequence ID" value="RZT41768.1"/>
    <property type="molecule type" value="Genomic_DNA"/>
</dbReference>
<dbReference type="GO" id="GO:0000156">
    <property type="term" value="F:phosphorelay response regulator activity"/>
    <property type="evidence" value="ECO:0007669"/>
    <property type="project" value="TreeGrafter"/>
</dbReference>
<feature type="domain" description="OmpR/PhoB-type" evidence="9">
    <location>
        <begin position="124"/>
        <end position="218"/>
    </location>
</feature>
<dbReference type="Gene3D" id="3.40.50.2300">
    <property type="match status" value="1"/>
</dbReference>
<organism evidence="10 11">
    <name type="scientific">Cupriavidus agavae</name>
    <dbReference type="NCBI Taxonomy" id="1001822"/>
    <lineage>
        <taxon>Bacteria</taxon>
        <taxon>Pseudomonadati</taxon>
        <taxon>Pseudomonadota</taxon>
        <taxon>Betaproteobacteria</taxon>
        <taxon>Burkholderiales</taxon>
        <taxon>Burkholderiaceae</taxon>
        <taxon>Cupriavidus</taxon>
    </lineage>
</organism>
<comment type="caution">
    <text evidence="10">The sequence shown here is derived from an EMBL/GenBank/DDBJ whole genome shotgun (WGS) entry which is preliminary data.</text>
</comment>
<dbReference type="InterPro" id="IPR011006">
    <property type="entry name" value="CheY-like_superfamily"/>
</dbReference>
<evidence type="ECO:0000256" key="2">
    <source>
        <dbReference type="ARBA" id="ARBA00023012"/>
    </source>
</evidence>
<dbReference type="Pfam" id="PF00072">
    <property type="entry name" value="Response_reg"/>
    <property type="match status" value="1"/>
</dbReference>
<dbReference type="Gene3D" id="1.10.10.10">
    <property type="entry name" value="Winged helix-like DNA-binding domain superfamily/Winged helix DNA-binding domain"/>
    <property type="match status" value="1"/>
</dbReference>
<evidence type="ECO:0000256" key="7">
    <source>
        <dbReference type="PROSITE-ProRule" id="PRU01091"/>
    </source>
</evidence>
<dbReference type="InterPro" id="IPR016032">
    <property type="entry name" value="Sig_transdc_resp-reg_C-effctor"/>
</dbReference>
<evidence type="ECO:0000313" key="10">
    <source>
        <dbReference type="EMBL" id="RZT41768.1"/>
    </source>
</evidence>
<reference evidence="10 11" key="1">
    <citation type="journal article" date="2015" name="Stand. Genomic Sci.">
        <title>Genomic Encyclopedia of Bacterial and Archaeal Type Strains, Phase III: the genomes of soil and plant-associated and newly described type strains.</title>
        <authorList>
            <person name="Whitman W.B."/>
            <person name="Woyke T."/>
            <person name="Klenk H.P."/>
            <person name="Zhou Y."/>
            <person name="Lilburn T.G."/>
            <person name="Beck B.J."/>
            <person name="De Vos P."/>
            <person name="Vandamme P."/>
            <person name="Eisen J.A."/>
            <person name="Garrity G."/>
            <person name="Hugenholtz P."/>
            <person name="Kyrpides N.C."/>
        </authorList>
    </citation>
    <scope>NUCLEOTIDE SEQUENCE [LARGE SCALE GENOMIC DNA]</scope>
    <source>
        <strain evidence="10 11">ASC-9842</strain>
    </source>
</reference>
<dbReference type="SMART" id="SM00862">
    <property type="entry name" value="Trans_reg_C"/>
    <property type="match status" value="1"/>
</dbReference>
<gene>
    <name evidence="10" type="ORF">EV147_0772</name>
</gene>
<keyword evidence="4 7" id="KW-0238">DNA-binding</keyword>
<feature type="modified residue" description="4-aspartylphosphate" evidence="6">
    <location>
        <position position="51"/>
    </location>
</feature>
<dbReference type="GO" id="GO:0032993">
    <property type="term" value="C:protein-DNA complex"/>
    <property type="evidence" value="ECO:0007669"/>
    <property type="project" value="TreeGrafter"/>
</dbReference>
<dbReference type="InterPro" id="IPR036388">
    <property type="entry name" value="WH-like_DNA-bd_sf"/>
</dbReference>
<dbReference type="InterPro" id="IPR001867">
    <property type="entry name" value="OmpR/PhoB-type_DNA-bd"/>
</dbReference>
<dbReference type="FunFam" id="3.40.50.2300:FF:000002">
    <property type="entry name" value="DNA-binding response regulator PhoP"/>
    <property type="match status" value="1"/>
</dbReference>
<dbReference type="InterPro" id="IPR001789">
    <property type="entry name" value="Sig_transdc_resp-reg_receiver"/>
</dbReference>
<evidence type="ECO:0000256" key="4">
    <source>
        <dbReference type="ARBA" id="ARBA00023125"/>
    </source>
</evidence>
<keyword evidence="3" id="KW-0805">Transcription regulation</keyword>
<evidence type="ECO:0000256" key="3">
    <source>
        <dbReference type="ARBA" id="ARBA00023015"/>
    </source>
</evidence>
<sequence length="223" mass="24411">MRILIVEDEAELAAQLVQAMARAGYAVDHAADGVDAAHLGSEHPYDAIVLDLGLPRLDGLSVLRRWRQAGNAVPVLILTARDGWVEKVEGIDAGADDYLAKPFRIEELLARIRALIRRSAGRLAPALACGPLRLVPGTGQVSVHGTPVPLTAHEFKVLDYLMHHPGEIVSKATLTEHIYAQDFDRDSNTIEVFVGRLRRKLAVDVIETVRGLGYRLRAPAEPR</sequence>
<evidence type="ECO:0000313" key="11">
    <source>
        <dbReference type="Proteomes" id="UP000291078"/>
    </source>
</evidence>
<feature type="domain" description="Response regulatory" evidence="8">
    <location>
        <begin position="2"/>
        <end position="116"/>
    </location>
</feature>
<dbReference type="PANTHER" id="PTHR48111:SF37">
    <property type="entry name" value="RESPONSE REGULATOR PROTEIN CARR"/>
    <property type="match status" value="1"/>
</dbReference>
<evidence type="ECO:0000256" key="1">
    <source>
        <dbReference type="ARBA" id="ARBA00022553"/>
    </source>
</evidence>
<name>A0A4Q7S7Q5_9BURK</name>
<proteinExistence type="predicted"/>
<evidence type="ECO:0000259" key="9">
    <source>
        <dbReference type="PROSITE" id="PS51755"/>
    </source>
</evidence>
<dbReference type="CDD" id="cd19934">
    <property type="entry name" value="REC_OmpR_EcPhoP-like"/>
    <property type="match status" value="1"/>
</dbReference>
<dbReference type="GO" id="GO:0005829">
    <property type="term" value="C:cytosol"/>
    <property type="evidence" value="ECO:0007669"/>
    <property type="project" value="TreeGrafter"/>
</dbReference>
<evidence type="ECO:0000259" key="8">
    <source>
        <dbReference type="PROSITE" id="PS50110"/>
    </source>
</evidence>
<dbReference type="PROSITE" id="PS51755">
    <property type="entry name" value="OMPR_PHOB"/>
    <property type="match status" value="1"/>
</dbReference>
<dbReference type="GO" id="GO:0000976">
    <property type="term" value="F:transcription cis-regulatory region binding"/>
    <property type="evidence" value="ECO:0007669"/>
    <property type="project" value="TreeGrafter"/>
</dbReference>
<keyword evidence="11" id="KW-1185">Reference proteome</keyword>
<dbReference type="RefSeq" id="WP_130389781.1">
    <property type="nucleotide sequence ID" value="NZ_SGXM01000001.1"/>
</dbReference>
<dbReference type="OrthoDB" id="9802426at2"/>
<feature type="DNA-binding region" description="OmpR/PhoB-type" evidence="7">
    <location>
        <begin position="124"/>
        <end position="218"/>
    </location>
</feature>
<evidence type="ECO:0000256" key="6">
    <source>
        <dbReference type="PROSITE-ProRule" id="PRU00169"/>
    </source>
</evidence>
<protein>
    <submittedName>
        <fullName evidence="10">Two-component system OmpR family response regulator</fullName>
    </submittedName>
</protein>
<dbReference type="Proteomes" id="UP000291078">
    <property type="component" value="Unassembled WGS sequence"/>
</dbReference>
<dbReference type="SUPFAM" id="SSF46894">
    <property type="entry name" value="C-terminal effector domain of the bipartite response regulators"/>
    <property type="match status" value="1"/>
</dbReference>
<dbReference type="SMART" id="SM00448">
    <property type="entry name" value="REC"/>
    <property type="match status" value="1"/>
</dbReference>
<dbReference type="Gene3D" id="6.10.250.690">
    <property type="match status" value="1"/>
</dbReference>
<keyword evidence="5" id="KW-0804">Transcription</keyword>
<dbReference type="CDD" id="cd00383">
    <property type="entry name" value="trans_reg_C"/>
    <property type="match status" value="1"/>
</dbReference>